<name>A0AAV1APK4_VICFA</name>
<keyword evidence="3" id="KW-1185">Reference proteome</keyword>
<accession>A0AAV1APK4</accession>
<dbReference type="AlphaFoldDB" id="A0AAV1APK4"/>
<evidence type="ECO:0000313" key="3">
    <source>
        <dbReference type="Proteomes" id="UP001157006"/>
    </source>
</evidence>
<evidence type="ECO:0000256" key="1">
    <source>
        <dbReference type="SAM" id="MobiDB-lite"/>
    </source>
</evidence>
<protein>
    <submittedName>
        <fullName evidence="2">Uncharacterized protein</fullName>
    </submittedName>
</protein>
<feature type="compositionally biased region" description="Acidic residues" evidence="1">
    <location>
        <begin position="28"/>
        <end position="38"/>
    </location>
</feature>
<feature type="region of interest" description="Disordered" evidence="1">
    <location>
        <begin position="28"/>
        <end position="54"/>
    </location>
</feature>
<feature type="compositionally biased region" description="Basic and acidic residues" evidence="1">
    <location>
        <begin position="39"/>
        <end position="49"/>
    </location>
</feature>
<dbReference type="Proteomes" id="UP001157006">
    <property type="component" value="Chromosome 4"/>
</dbReference>
<organism evidence="2 3">
    <name type="scientific">Vicia faba</name>
    <name type="common">Broad bean</name>
    <name type="synonym">Faba vulgaris</name>
    <dbReference type="NCBI Taxonomy" id="3906"/>
    <lineage>
        <taxon>Eukaryota</taxon>
        <taxon>Viridiplantae</taxon>
        <taxon>Streptophyta</taxon>
        <taxon>Embryophyta</taxon>
        <taxon>Tracheophyta</taxon>
        <taxon>Spermatophyta</taxon>
        <taxon>Magnoliopsida</taxon>
        <taxon>eudicotyledons</taxon>
        <taxon>Gunneridae</taxon>
        <taxon>Pentapetalae</taxon>
        <taxon>rosids</taxon>
        <taxon>fabids</taxon>
        <taxon>Fabales</taxon>
        <taxon>Fabaceae</taxon>
        <taxon>Papilionoideae</taxon>
        <taxon>50 kb inversion clade</taxon>
        <taxon>NPAAA clade</taxon>
        <taxon>Hologalegina</taxon>
        <taxon>IRL clade</taxon>
        <taxon>Fabeae</taxon>
        <taxon>Vicia</taxon>
    </lineage>
</organism>
<sequence>MEDAVSEFFGESSAEYRRNEYEDEVVMVEDDDEDEEERETFMEESESRFSDPSAELESELKHGHKLHPAARCFWRAAGNTRFTIKIVFVKFY</sequence>
<reference evidence="2 3" key="1">
    <citation type="submission" date="2023-01" db="EMBL/GenBank/DDBJ databases">
        <authorList>
            <person name="Kreplak J."/>
        </authorList>
    </citation>
    <scope>NUCLEOTIDE SEQUENCE [LARGE SCALE GENOMIC DNA]</scope>
</reference>
<gene>
    <name evidence="2" type="ORF">VFH_IV240080</name>
</gene>
<evidence type="ECO:0000313" key="2">
    <source>
        <dbReference type="EMBL" id="CAI8611648.1"/>
    </source>
</evidence>
<proteinExistence type="predicted"/>
<dbReference type="EMBL" id="OX451739">
    <property type="protein sequence ID" value="CAI8611648.1"/>
    <property type="molecule type" value="Genomic_DNA"/>
</dbReference>